<organism evidence="1 2">
    <name type="scientific">Paramecium octaurelia</name>
    <dbReference type="NCBI Taxonomy" id="43137"/>
    <lineage>
        <taxon>Eukaryota</taxon>
        <taxon>Sar</taxon>
        <taxon>Alveolata</taxon>
        <taxon>Ciliophora</taxon>
        <taxon>Intramacronucleata</taxon>
        <taxon>Oligohymenophorea</taxon>
        <taxon>Peniculida</taxon>
        <taxon>Parameciidae</taxon>
        <taxon>Paramecium</taxon>
    </lineage>
</organism>
<evidence type="ECO:0000313" key="1">
    <source>
        <dbReference type="EMBL" id="CAD8168278.1"/>
    </source>
</evidence>
<protein>
    <submittedName>
        <fullName evidence="1">Uncharacterized protein</fullName>
    </submittedName>
</protein>
<reference evidence="1" key="1">
    <citation type="submission" date="2021-01" db="EMBL/GenBank/DDBJ databases">
        <authorList>
            <consortium name="Genoscope - CEA"/>
            <person name="William W."/>
        </authorList>
    </citation>
    <scope>NUCLEOTIDE SEQUENCE</scope>
</reference>
<dbReference type="EMBL" id="CAJJDP010000051">
    <property type="protein sequence ID" value="CAD8168278.1"/>
    <property type="molecule type" value="Genomic_DNA"/>
</dbReference>
<comment type="caution">
    <text evidence="1">The sequence shown here is derived from an EMBL/GenBank/DDBJ whole genome shotgun (WGS) entry which is preliminary data.</text>
</comment>
<gene>
    <name evidence="1" type="ORF">POCTA_138.1.T0510229</name>
</gene>
<accession>A0A8S1USJ7</accession>
<proteinExistence type="predicted"/>
<dbReference type="Proteomes" id="UP000683925">
    <property type="component" value="Unassembled WGS sequence"/>
</dbReference>
<sequence>MQGQVQPKSIIGTIDPIWQMSLLTIQVREQVSCSLSYGNQNRYISSQQEYNSSQYSKVLSSTEQEGLAYDYMKWTKRLLKAS</sequence>
<evidence type="ECO:0000313" key="2">
    <source>
        <dbReference type="Proteomes" id="UP000683925"/>
    </source>
</evidence>
<keyword evidence="2" id="KW-1185">Reference proteome</keyword>
<name>A0A8S1USJ7_PAROT</name>
<dbReference type="AlphaFoldDB" id="A0A8S1USJ7"/>